<feature type="transmembrane region" description="Helical" evidence="1">
    <location>
        <begin position="78"/>
        <end position="101"/>
    </location>
</feature>
<keyword evidence="1" id="KW-0812">Transmembrane</keyword>
<evidence type="ECO:0000256" key="1">
    <source>
        <dbReference type="SAM" id="Phobius"/>
    </source>
</evidence>
<organism evidence="2 3">
    <name type="scientific">Perkinsus olseni</name>
    <name type="common">Perkinsus atlanticus</name>
    <dbReference type="NCBI Taxonomy" id="32597"/>
    <lineage>
        <taxon>Eukaryota</taxon>
        <taxon>Sar</taxon>
        <taxon>Alveolata</taxon>
        <taxon>Perkinsozoa</taxon>
        <taxon>Perkinsea</taxon>
        <taxon>Perkinsida</taxon>
        <taxon>Perkinsidae</taxon>
        <taxon>Perkinsus</taxon>
    </lineage>
</organism>
<protein>
    <submittedName>
        <fullName evidence="2">Uncharacterized protein</fullName>
    </submittedName>
</protein>
<evidence type="ECO:0000313" key="2">
    <source>
        <dbReference type="EMBL" id="KAF4743290.1"/>
    </source>
</evidence>
<keyword evidence="1" id="KW-0472">Membrane</keyword>
<feature type="transmembrane region" description="Helical" evidence="1">
    <location>
        <begin position="48"/>
        <end position="66"/>
    </location>
</feature>
<evidence type="ECO:0000313" key="3">
    <source>
        <dbReference type="Proteomes" id="UP000574390"/>
    </source>
</evidence>
<reference evidence="2 3" key="1">
    <citation type="submission" date="2020-04" db="EMBL/GenBank/DDBJ databases">
        <title>Perkinsus olseni comparative genomics.</title>
        <authorList>
            <person name="Bogema D.R."/>
        </authorList>
    </citation>
    <scope>NUCLEOTIDE SEQUENCE [LARGE SCALE GENOMIC DNA]</scope>
    <source>
        <strain evidence="2">ATCC PRA-205</strain>
    </source>
</reference>
<accession>A0A7J6TFZ4</accession>
<dbReference type="Proteomes" id="UP000574390">
    <property type="component" value="Unassembled WGS sequence"/>
</dbReference>
<gene>
    <name evidence="2" type="ORF">FOZ62_018224</name>
</gene>
<feature type="transmembrane region" description="Helical" evidence="1">
    <location>
        <begin position="228"/>
        <end position="253"/>
    </location>
</feature>
<dbReference type="EMBL" id="JABANM010008029">
    <property type="protein sequence ID" value="KAF4743290.1"/>
    <property type="molecule type" value="Genomic_DNA"/>
</dbReference>
<dbReference type="AlphaFoldDB" id="A0A7J6TFZ4"/>
<keyword evidence="1" id="KW-1133">Transmembrane helix</keyword>
<name>A0A7J6TFZ4_PEROL</name>
<comment type="caution">
    <text evidence="2">The sequence shown here is derived from an EMBL/GenBank/DDBJ whole genome shotgun (WGS) entry which is preliminary data.</text>
</comment>
<feature type="transmembrane region" description="Helical" evidence="1">
    <location>
        <begin position="12"/>
        <end position="36"/>
    </location>
</feature>
<sequence>MASCFTTVLKIINYILSALLILIGLGMGILSIVVLATSTGTSSAGFNVFNLILCIIIIIIGALGIWATMKQIRVAHGIFCCVGGIIFVIYLIAALMASAAVGSTTDYLASLDSSGLNRLSSSTPSGALYSVLREAYQELYQANSCQGPVCTFSTLKPICSPITCASNTMSDNLNGYLTEGADNGGVTKKSLNTCLDLTSYTTGYPQRAAVNTAWCVSNTAFIAFVDSWAVGILIGIWIITIFVLLVSVTNGILACTVRRKQVQGGVVLAPPPQTRQVPYAGTAPAQPGVVKGVVDSNV</sequence>
<proteinExistence type="predicted"/>